<dbReference type="InterPro" id="IPR036059">
    <property type="entry name" value="TldD/PmbA_sf"/>
</dbReference>
<evidence type="ECO:0000313" key="3">
    <source>
        <dbReference type="Proteomes" id="UP001594351"/>
    </source>
</evidence>
<organism evidence="2 3">
    <name type="scientific">candidate division CSSED10-310 bacterium</name>
    <dbReference type="NCBI Taxonomy" id="2855610"/>
    <lineage>
        <taxon>Bacteria</taxon>
        <taxon>Bacteria division CSSED10-310</taxon>
    </lineage>
</organism>
<feature type="domain" description="Metalloprotease TldD/E C-terminal" evidence="1">
    <location>
        <begin position="227"/>
        <end position="429"/>
    </location>
</feature>
<dbReference type="Gene3D" id="3.30.2290.10">
    <property type="entry name" value="PmbA/TldD superfamily"/>
    <property type="match status" value="1"/>
</dbReference>
<gene>
    <name evidence="2" type="ORF">ACFL27_02345</name>
</gene>
<reference evidence="2 3" key="1">
    <citation type="submission" date="2024-09" db="EMBL/GenBank/DDBJ databases">
        <title>Laminarin stimulates single cell rates of sulfate reduction while oxygen inhibits transcriptomic activity in coastal marine sediment.</title>
        <authorList>
            <person name="Lindsay M."/>
            <person name="Orcutt B."/>
            <person name="Emerson D."/>
            <person name="Stepanauskas R."/>
            <person name="D'Angelo T."/>
        </authorList>
    </citation>
    <scope>NUCLEOTIDE SEQUENCE [LARGE SCALE GENOMIC DNA]</scope>
    <source>
        <strain evidence="2">SAG AM-311-K15</strain>
    </source>
</reference>
<evidence type="ECO:0000259" key="1">
    <source>
        <dbReference type="Pfam" id="PF19289"/>
    </source>
</evidence>
<dbReference type="InterPro" id="IPR035068">
    <property type="entry name" value="TldD/PmbA_N"/>
</dbReference>
<name>A0ABV6YS47_UNCC1</name>
<dbReference type="PANTHER" id="PTHR43421">
    <property type="entry name" value="METALLOPROTEASE PMBA"/>
    <property type="match status" value="1"/>
</dbReference>
<sequence>MMNREIVQFTMESLLKAGADKAQCLLKKSEKSELNVEWGDVSLFRTTFDTSLDMTAILQSKKGSLSLNKTSVPDIEQAVVTVIDNAASSKPDSAYDIAEKQPDRSFRAGPTQPDLDLMYDRIKAFLEYEKKTFPMTNLEGLNFDFTKTRTWFLNSNGVDFEAEIGVYTIIAIFTSKEGRNVSSFNYSVFQSKDITKPIKDFGSFDILLRQSAEQIETGELPQKFIGDVIITPDCLPDFLSPLTGYLRDYALITGNSAYKNKLDQKIADSRLSLHCRPTSDEIAAPYFFTREGVTTRDSTIIDQGVLKSYLLSLYGANKTGKQRAANDGGCYVVDPGEKSQEDMIRSINQGILLCRFSGGRPSDNGDFSGVAKNSYYIEDGEVRFPLTETMVSGNLVQMLLNIKDISGERINFGYGIFPWIQFHNLTISGK</sequence>
<comment type="caution">
    <text evidence="2">The sequence shown here is derived from an EMBL/GenBank/DDBJ whole genome shotgun (WGS) entry which is preliminary data.</text>
</comment>
<protein>
    <submittedName>
        <fullName evidence="2">TldD/PmbA family protein</fullName>
    </submittedName>
</protein>
<dbReference type="PANTHER" id="PTHR43421:SF1">
    <property type="entry name" value="METALLOPROTEASE PMBA"/>
    <property type="match status" value="1"/>
</dbReference>
<dbReference type="InterPro" id="IPR047657">
    <property type="entry name" value="PmbA"/>
</dbReference>
<proteinExistence type="predicted"/>
<dbReference type="Pfam" id="PF19289">
    <property type="entry name" value="PmbA_TldD_3rd"/>
    <property type="match status" value="1"/>
</dbReference>
<dbReference type="Proteomes" id="UP001594351">
    <property type="component" value="Unassembled WGS sequence"/>
</dbReference>
<dbReference type="InterPro" id="IPR045569">
    <property type="entry name" value="Metalloprtase-TldD/E_C"/>
</dbReference>
<keyword evidence="3" id="KW-1185">Reference proteome</keyword>
<accession>A0ABV6YS47</accession>
<dbReference type="SUPFAM" id="SSF111283">
    <property type="entry name" value="Putative modulator of DNA gyrase, PmbA/TldD"/>
    <property type="match status" value="1"/>
</dbReference>
<dbReference type="EMBL" id="JBHPBY010000017">
    <property type="protein sequence ID" value="MFC1849026.1"/>
    <property type="molecule type" value="Genomic_DNA"/>
</dbReference>
<evidence type="ECO:0000313" key="2">
    <source>
        <dbReference type="EMBL" id="MFC1849026.1"/>
    </source>
</evidence>